<evidence type="ECO:0000256" key="7">
    <source>
        <dbReference type="SAM" id="Coils"/>
    </source>
</evidence>
<keyword evidence="5" id="KW-0963">Cytoplasm</keyword>
<dbReference type="InterPro" id="IPR004127">
    <property type="entry name" value="Prefoldin_subunit_alpha"/>
</dbReference>
<comment type="similarity">
    <text evidence="1">Belongs to the prefoldin subunit alpha family.</text>
</comment>
<dbReference type="Gene3D" id="1.10.287.370">
    <property type="match status" value="1"/>
</dbReference>
<dbReference type="InterPro" id="IPR009053">
    <property type="entry name" value="Prefoldin"/>
</dbReference>
<evidence type="ECO:0000256" key="2">
    <source>
        <dbReference type="ARBA" id="ARBA00011716"/>
    </source>
</evidence>
<dbReference type="NCBIfam" id="TIGR00293">
    <property type="entry name" value="prefoldin subunit alpha"/>
    <property type="match status" value="1"/>
</dbReference>
<dbReference type="Proteomes" id="UP000240322">
    <property type="component" value="Unassembled WGS sequence"/>
</dbReference>
<organism evidence="8 9">
    <name type="scientific">Candidatus Marsarchaeota G2 archaeon OSP_D</name>
    <dbReference type="NCBI Taxonomy" id="1978157"/>
    <lineage>
        <taxon>Archaea</taxon>
        <taxon>Candidatus Marsarchaeota</taxon>
        <taxon>Candidatus Marsarchaeota group 2</taxon>
    </lineage>
</organism>
<dbReference type="CDD" id="cd23160">
    <property type="entry name" value="Prefoldin_alpha_GimC"/>
    <property type="match status" value="1"/>
</dbReference>
<dbReference type="InterPro" id="IPR011599">
    <property type="entry name" value="PFD_alpha_archaea"/>
</dbReference>
<dbReference type="GO" id="GO:0016272">
    <property type="term" value="C:prefoldin complex"/>
    <property type="evidence" value="ECO:0007669"/>
    <property type="project" value="UniProtKB-UniRule"/>
</dbReference>
<accession>A0A2R6AP88</accession>
<protein>
    <recommendedName>
        <fullName evidence="5 6">Prefoldin subunit alpha</fullName>
    </recommendedName>
    <alternativeName>
        <fullName evidence="5">GimC subunit alpha</fullName>
    </alternativeName>
</protein>
<evidence type="ECO:0000256" key="3">
    <source>
        <dbReference type="ARBA" id="ARBA00023186"/>
    </source>
</evidence>
<dbReference type="EMBL" id="NEXE01000129">
    <property type="protein sequence ID" value="PSN88190.1"/>
    <property type="molecule type" value="Genomic_DNA"/>
</dbReference>
<comment type="function">
    <text evidence="4 5">Molecular chaperone capable of stabilizing a range of proteins. Seems to fulfill an ATP-independent, HSP70-like function in archaeal de novo protein folding.</text>
</comment>
<dbReference type="AlphaFoldDB" id="A0A2R6AP88"/>
<dbReference type="GO" id="GO:0005737">
    <property type="term" value="C:cytoplasm"/>
    <property type="evidence" value="ECO:0007669"/>
    <property type="project" value="UniProtKB-SubCell"/>
</dbReference>
<proteinExistence type="inferred from homology"/>
<feature type="coiled-coil region" evidence="7">
    <location>
        <begin position="22"/>
        <end position="52"/>
    </location>
</feature>
<sequence length="156" mass="17400">MCGGGVWVLSSEESAQGKYELLQKLVAEYEYLRAVAQALEEQIRLAESAQQDLVVTMVSIQELGEKGLNKELLVPLGSGVMAETVLAKYDKLLVSLGLNIYARLEPSKVVEYLNGRREFLKGRTDELVKDYSATLQRMGLLEPKINRLVRELQAGQ</sequence>
<comment type="similarity">
    <text evidence="5">Belongs to the prefoldin alpha subunit family.</text>
</comment>
<evidence type="ECO:0000256" key="1">
    <source>
        <dbReference type="ARBA" id="ARBA00010048"/>
    </source>
</evidence>
<dbReference type="GO" id="GO:0006457">
    <property type="term" value="P:protein folding"/>
    <property type="evidence" value="ECO:0007669"/>
    <property type="project" value="UniProtKB-UniRule"/>
</dbReference>
<reference evidence="8 9" key="1">
    <citation type="submission" date="2017-04" db="EMBL/GenBank/DDBJ databases">
        <title>Novel microbial lineages endemic to geothermal iron-oxide mats fill important gaps in the evolutionary history of Archaea.</title>
        <authorList>
            <person name="Jay Z.J."/>
            <person name="Beam J.P."/>
            <person name="Dlakic M."/>
            <person name="Rusch D.B."/>
            <person name="Kozubal M.A."/>
            <person name="Inskeep W.P."/>
        </authorList>
    </citation>
    <scope>NUCLEOTIDE SEQUENCE [LARGE SCALE GENOMIC DNA]</scope>
    <source>
        <strain evidence="8">OSP_D</strain>
    </source>
</reference>
<evidence type="ECO:0000313" key="9">
    <source>
        <dbReference type="Proteomes" id="UP000240322"/>
    </source>
</evidence>
<evidence type="ECO:0000256" key="6">
    <source>
        <dbReference type="NCBIfam" id="TIGR00293"/>
    </source>
</evidence>
<dbReference type="SUPFAM" id="SSF46579">
    <property type="entry name" value="Prefoldin"/>
    <property type="match status" value="1"/>
</dbReference>
<evidence type="ECO:0000256" key="4">
    <source>
        <dbReference type="ARBA" id="ARBA00025077"/>
    </source>
</evidence>
<keyword evidence="3 5" id="KW-0143">Chaperone</keyword>
<keyword evidence="7" id="KW-0175">Coiled coil</keyword>
<evidence type="ECO:0000313" key="8">
    <source>
        <dbReference type="EMBL" id="PSN88190.1"/>
    </source>
</evidence>
<name>A0A2R6AP88_9ARCH</name>
<evidence type="ECO:0000256" key="5">
    <source>
        <dbReference type="HAMAP-Rule" id="MF_00308"/>
    </source>
</evidence>
<comment type="caution">
    <text evidence="8">The sequence shown here is derived from an EMBL/GenBank/DDBJ whole genome shotgun (WGS) entry which is preliminary data.</text>
</comment>
<dbReference type="HAMAP" id="MF_00308">
    <property type="entry name" value="PfdA"/>
    <property type="match status" value="1"/>
</dbReference>
<comment type="subcellular location">
    <subcellularLocation>
        <location evidence="5">Cytoplasm</location>
    </subcellularLocation>
</comment>
<dbReference type="GO" id="GO:0051082">
    <property type="term" value="F:unfolded protein binding"/>
    <property type="evidence" value="ECO:0007669"/>
    <property type="project" value="UniProtKB-UniRule"/>
</dbReference>
<comment type="subunit">
    <text evidence="2 5">Heterohexamer of two alpha and four beta subunits.</text>
</comment>
<gene>
    <name evidence="5" type="primary">pfdA</name>
    <name evidence="8" type="ORF">B9Q03_09555</name>
</gene>
<dbReference type="Pfam" id="PF02996">
    <property type="entry name" value="Prefoldin"/>
    <property type="match status" value="1"/>
</dbReference>